<dbReference type="Gene3D" id="3.40.710.10">
    <property type="entry name" value="DD-peptidase/beta-lactamase superfamily"/>
    <property type="match status" value="1"/>
</dbReference>
<gene>
    <name evidence="3" type="ORF">WDS16_03180</name>
</gene>
<dbReference type="Pfam" id="PF00144">
    <property type="entry name" value="Beta-lactamase"/>
    <property type="match status" value="1"/>
</dbReference>
<dbReference type="Proteomes" id="UP001432000">
    <property type="component" value="Chromosome"/>
</dbReference>
<dbReference type="EC" id="3.1.1.103" evidence="3"/>
<dbReference type="SUPFAM" id="SSF56601">
    <property type="entry name" value="beta-lactamase/transpeptidase-like"/>
    <property type="match status" value="1"/>
</dbReference>
<dbReference type="InterPro" id="IPR012338">
    <property type="entry name" value="Beta-lactam/transpept-like"/>
</dbReference>
<dbReference type="GO" id="GO:0016787">
    <property type="term" value="F:hydrolase activity"/>
    <property type="evidence" value="ECO:0007669"/>
    <property type="project" value="UniProtKB-KW"/>
</dbReference>
<protein>
    <submittedName>
        <fullName evidence="3">Serine hydrolase domain-containing protein</fullName>
        <ecNumber evidence="3">3.1.1.103</ecNumber>
    </submittedName>
</protein>
<keyword evidence="1" id="KW-0812">Transmembrane</keyword>
<dbReference type="RefSeq" id="WP_338890433.1">
    <property type="nucleotide sequence ID" value="NZ_CP147846.1"/>
</dbReference>
<name>A0ABZ2PK58_9NOCA</name>
<feature type="transmembrane region" description="Helical" evidence="1">
    <location>
        <begin position="408"/>
        <end position="430"/>
    </location>
</feature>
<reference evidence="3 4" key="1">
    <citation type="submission" date="2024-03" db="EMBL/GenBank/DDBJ databases">
        <title>Natural products discovery in diverse microorganisms through a two-stage MS feature dereplication strategy.</title>
        <authorList>
            <person name="Zhang R."/>
        </authorList>
    </citation>
    <scope>NUCLEOTIDE SEQUENCE [LARGE SCALE GENOMIC DNA]</scope>
    <source>
        <strain evidence="3 4">18930</strain>
    </source>
</reference>
<keyword evidence="1" id="KW-0472">Membrane</keyword>
<keyword evidence="4" id="KW-1185">Reference proteome</keyword>
<keyword evidence="3" id="KW-0378">Hydrolase</keyword>
<evidence type="ECO:0000313" key="3">
    <source>
        <dbReference type="EMBL" id="WXG69573.1"/>
    </source>
</evidence>
<sequence length="480" mass="49976">MPTGARRVLAMLCVLVTVGAIVALGSGTVRALADTQPAVLQEAVDGWASEIGAPGMTVQIVDSDGVVAQASTGVDGRGAPVDDATPFVWGSVSKQLTAATVRGLERDGFVDENARVVDVVPQARQILVDPAVTVGDLIFHTSGLPHDITGTDDWTRRESAADAVATMYEPDGVAARGTFRYSSLNYLLLQAVVEMATDGSFADALEREVLEPAGATTTITDPEDFERSVPPGHVPFFGSARSIDVGVDAAGLGYGYLAGSISDLGRYAAWRLAELQNGESSMAEVDTGHGTTYGNGLFHESIGGQDVWWHSGAVPGYYAYVAFVPGENVAMVLAANRYGEIEAERIAAVGRNVTTLVVDGSTSDLPGSMAPIVLGVLLGALALLIGWIVLSVYRVLTGRTKESSFAGAAIRVLIVVVGAGVTVIGVYVGVPMLVGATPTVMALWAPDVAVMFWVLLGAVCLTATLLVVSQVVGYGKSRRH</sequence>
<keyword evidence="1" id="KW-1133">Transmembrane helix</keyword>
<evidence type="ECO:0000313" key="4">
    <source>
        <dbReference type="Proteomes" id="UP001432000"/>
    </source>
</evidence>
<feature type="transmembrane region" description="Helical" evidence="1">
    <location>
        <begin position="372"/>
        <end position="396"/>
    </location>
</feature>
<dbReference type="InterPro" id="IPR050491">
    <property type="entry name" value="AmpC-like"/>
</dbReference>
<proteinExistence type="predicted"/>
<accession>A0ABZ2PK58</accession>
<dbReference type="PANTHER" id="PTHR46825:SF9">
    <property type="entry name" value="BETA-LACTAMASE-RELATED DOMAIN-CONTAINING PROTEIN"/>
    <property type="match status" value="1"/>
</dbReference>
<dbReference type="EMBL" id="CP147846">
    <property type="protein sequence ID" value="WXG69573.1"/>
    <property type="molecule type" value="Genomic_DNA"/>
</dbReference>
<dbReference type="PANTHER" id="PTHR46825">
    <property type="entry name" value="D-ALANYL-D-ALANINE-CARBOXYPEPTIDASE/ENDOPEPTIDASE AMPH"/>
    <property type="match status" value="1"/>
</dbReference>
<dbReference type="InterPro" id="IPR001466">
    <property type="entry name" value="Beta-lactam-related"/>
</dbReference>
<evidence type="ECO:0000259" key="2">
    <source>
        <dbReference type="Pfam" id="PF00144"/>
    </source>
</evidence>
<feature type="transmembrane region" description="Helical" evidence="1">
    <location>
        <begin position="450"/>
        <end position="474"/>
    </location>
</feature>
<evidence type="ECO:0000256" key="1">
    <source>
        <dbReference type="SAM" id="Phobius"/>
    </source>
</evidence>
<organism evidence="3 4">
    <name type="scientific">Rhodococcus sovatensis</name>
    <dbReference type="NCBI Taxonomy" id="1805840"/>
    <lineage>
        <taxon>Bacteria</taxon>
        <taxon>Bacillati</taxon>
        <taxon>Actinomycetota</taxon>
        <taxon>Actinomycetes</taxon>
        <taxon>Mycobacteriales</taxon>
        <taxon>Nocardiaceae</taxon>
        <taxon>Rhodococcus</taxon>
    </lineage>
</organism>
<feature type="domain" description="Beta-lactamase-related" evidence="2">
    <location>
        <begin position="50"/>
        <end position="346"/>
    </location>
</feature>